<dbReference type="GO" id="GO:0008168">
    <property type="term" value="F:methyltransferase activity"/>
    <property type="evidence" value="ECO:0007669"/>
    <property type="project" value="UniProtKB-KW"/>
</dbReference>
<dbReference type="SUPFAM" id="SSF53335">
    <property type="entry name" value="S-adenosyl-L-methionine-dependent methyltransferases"/>
    <property type="match status" value="1"/>
</dbReference>
<reference evidence="2 3" key="1">
    <citation type="submission" date="2019-03" db="EMBL/GenBank/DDBJ databases">
        <title>Draft genome sequences of novel Actinobacteria.</title>
        <authorList>
            <person name="Sahin N."/>
            <person name="Ay H."/>
            <person name="Saygin H."/>
        </authorList>
    </citation>
    <scope>NUCLEOTIDE SEQUENCE [LARGE SCALE GENOMIC DNA]</scope>
    <source>
        <strain evidence="2 3">6K102</strain>
    </source>
</reference>
<dbReference type="InterPro" id="IPR029063">
    <property type="entry name" value="SAM-dependent_MTases_sf"/>
</dbReference>
<keyword evidence="3" id="KW-1185">Reference proteome</keyword>
<dbReference type="InterPro" id="IPR025714">
    <property type="entry name" value="Methyltranfer_dom"/>
</dbReference>
<organism evidence="2 3">
    <name type="scientific">Nonomuraea mesophila</name>
    <dbReference type="NCBI Taxonomy" id="2530382"/>
    <lineage>
        <taxon>Bacteria</taxon>
        <taxon>Bacillati</taxon>
        <taxon>Actinomycetota</taxon>
        <taxon>Actinomycetes</taxon>
        <taxon>Streptosporangiales</taxon>
        <taxon>Streptosporangiaceae</taxon>
        <taxon>Nonomuraea</taxon>
    </lineage>
</organism>
<keyword evidence="2" id="KW-0489">Methyltransferase</keyword>
<dbReference type="CDD" id="cd02440">
    <property type="entry name" value="AdoMet_MTases"/>
    <property type="match status" value="1"/>
</dbReference>
<feature type="domain" description="Methyltransferase" evidence="1">
    <location>
        <begin position="41"/>
        <end position="125"/>
    </location>
</feature>
<dbReference type="Gene3D" id="3.40.50.150">
    <property type="entry name" value="Vaccinia Virus protein VP39"/>
    <property type="match status" value="1"/>
</dbReference>
<comment type="caution">
    <text evidence="2">The sequence shown here is derived from an EMBL/GenBank/DDBJ whole genome shotgun (WGS) entry which is preliminary data.</text>
</comment>
<evidence type="ECO:0000313" key="3">
    <source>
        <dbReference type="Proteomes" id="UP000295136"/>
    </source>
</evidence>
<proteinExistence type="predicted"/>
<protein>
    <submittedName>
        <fullName evidence="2">Methyltransferase domain-containing protein</fullName>
    </submittedName>
</protein>
<name>A0A4R5FJB4_9ACTN</name>
<accession>A0A4R5FJB4</accession>
<evidence type="ECO:0000313" key="2">
    <source>
        <dbReference type="EMBL" id="TDE51552.1"/>
    </source>
</evidence>
<evidence type="ECO:0000259" key="1">
    <source>
        <dbReference type="Pfam" id="PF13847"/>
    </source>
</evidence>
<dbReference type="Pfam" id="PF13847">
    <property type="entry name" value="Methyltransf_31"/>
    <property type="match status" value="1"/>
</dbReference>
<dbReference type="AlphaFoldDB" id="A0A4R5FJB4"/>
<sequence>MLALVLPEPLTALRSKSGEIDPQDFIQPFGVIYRRVIELRRGGSFLDAGTCHGFLPLLLATAQPAGDRSGPAVVGLDIEDLLLQAAARFAEQEGISGVEFVTADLLGPRTESLPRFDTVTAIHLFEHLDSDAVDHPIKEHGWSWTVDGSGVAGQRQ</sequence>
<gene>
    <name evidence="2" type="ORF">E1295_18280</name>
</gene>
<dbReference type="Proteomes" id="UP000295136">
    <property type="component" value="Unassembled WGS sequence"/>
</dbReference>
<dbReference type="EMBL" id="SMLD01000042">
    <property type="protein sequence ID" value="TDE51552.1"/>
    <property type="molecule type" value="Genomic_DNA"/>
</dbReference>
<dbReference type="GO" id="GO:0032259">
    <property type="term" value="P:methylation"/>
    <property type="evidence" value="ECO:0007669"/>
    <property type="project" value="UniProtKB-KW"/>
</dbReference>
<keyword evidence="2" id="KW-0808">Transferase</keyword>